<evidence type="ECO:0000256" key="1">
    <source>
        <dbReference type="SAM" id="MobiDB-lite"/>
    </source>
</evidence>
<dbReference type="EMBL" id="AZGZ01000023">
    <property type="protein sequence ID" value="KZZ88925.1"/>
    <property type="molecule type" value="Genomic_DNA"/>
</dbReference>
<feature type="compositionally biased region" description="Low complexity" evidence="1">
    <location>
        <begin position="168"/>
        <end position="181"/>
    </location>
</feature>
<accession>A0A167WJC0</accession>
<sequence>MSDCTGWGTRTSTKDFKAILGIDNAAYLTLKGYARDVSRTIVFNDINPEVREAVRSGEKNLYLSFLLPESQLRVMSAVYGKACEGGTYKSLFDRFYEPSKPAGYNKVAEWLLNCILRGSRKRTTKADEQREGLIPAVQDSQQLTQPPMADRPVLLHPPVSIGPPTNYPLGSPVGSPIGSPSANHSSFGTPYHQQENLFGASAASWSPGQIISATLEPLTPTGWLTEPVLTSDQIDFESAVIDIPFQQAAPWESDYGYHGF</sequence>
<name>A0A167WJC0_9EURO</name>
<protein>
    <submittedName>
        <fullName evidence="2">Uncharacterized protein</fullName>
    </submittedName>
</protein>
<comment type="caution">
    <text evidence="2">The sequence shown here is derived from an EMBL/GenBank/DDBJ whole genome shotgun (WGS) entry which is preliminary data.</text>
</comment>
<evidence type="ECO:0000313" key="2">
    <source>
        <dbReference type="EMBL" id="KZZ88925.1"/>
    </source>
</evidence>
<dbReference type="VEuPathDB" id="FungiDB:AAP_04717"/>
<gene>
    <name evidence="2" type="ORF">AAP_04717</name>
</gene>
<keyword evidence="3" id="KW-1185">Reference proteome</keyword>
<reference evidence="2 3" key="1">
    <citation type="journal article" date="2016" name="Genome Biol. Evol.">
        <title>Divergent and convergent evolution of fungal pathogenicity.</title>
        <authorList>
            <person name="Shang Y."/>
            <person name="Xiao G."/>
            <person name="Zheng P."/>
            <person name="Cen K."/>
            <person name="Zhan S."/>
            <person name="Wang C."/>
        </authorList>
    </citation>
    <scope>NUCLEOTIDE SEQUENCE [LARGE SCALE GENOMIC DNA]</scope>
    <source>
        <strain evidence="2 3">ARSEF 7405</strain>
    </source>
</reference>
<organism evidence="2 3">
    <name type="scientific">Ascosphaera apis ARSEF 7405</name>
    <dbReference type="NCBI Taxonomy" id="392613"/>
    <lineage>
        <taxon>Eukaryota</taxon>
        <taxon>Fungi</taxon>
        <taxon>Dikarya</taxon>
        <taxon>Ascomycota</taxon>
        <taxon>Pezizomycotina</taxon>
        <taxon>Eurotiomycetes</taxon>
        <taxon>Eurotiomycetidae</taxon>
        <taxon>Onygenales</taxon>
        <taxon>Ascosphaeraceae</taxon>
        <taxon>Ascosphaera</taxon>
    </lineage>
</organism>
<proteinExistence type="predicted"/>
<evidence type="ECO:0000313" key="3">
    <source>
        <dbReference type="Proteomes" id="UP000242877"/>
    </source>
</evidence>
<feature type="region of interest" description="Disordered" evidence="1">
    <location>
        <begin position="123"/>
        <end position="190"/>
    </location>
</feature>
<dbReference type="AlphaFoldDB" id="A0A167WJC0"/>
<dbReference type="Proteomes" id="UP000242877">
    <property type="component" value="Unassembled WGS sequence"/>
</dbReference>